<feature type="region of interest" description="Disordered" evidence="1">
    <location>
        <begin position="1"/>
        <end position="25"/>
    </location>
</feature>
<dbReference type="EMBL" id="ML735398">
    <property type="protein sequence ID" value="KAE8384139.1"/>
    <property type="molecule type" value="Genomic_DNA"/>
</dbReference>
<proteinExistence type="predicted"/>
<dbReference type="AlphaFoldDB" id="A0A5N7BQT7"/>
<protein>
    <submittedName>
        <fullName evidence="2">Uncharacterized protein</fullName>
    </submittedName>
</protein>
<dbReference type="Proteomes" id="UP000326877">
    <property type="component" value="Unassembled WGS sequence"/>
</dbReference>
<sequence>MSRLKTFHSFQRPSQSLQTNITQTSDKPWEQIGPGKDYLLQELEDLYWAAVKVELENTIRTLKVWQQPEYVDICISDENDNNIHGFDTFLDQVCQESRAFAIRYGETKVEEMVNERSAERFLPRNLSYKEALRRVLLDTRAEYFSKRIREEVRGNLHTTPRLSGVELRAWMLLQNAGFLDIDKLIEHRPPLDKLGFWKRPAIPQLTISDFDEQWVPQFAPMQCAECRGIIRGSMFMSRKQPPDNIAQKGAHTICEDCYRTYHYGDESLSKRYKHCVLSESIQPATSRKMCACKDVPHFDTDGRPRSLFPLNEEDNHIAYKAGYRCTVLKLSELVPYAKYQGLLSTAKFKRKRKRRLSDIQWISNMVDRSRGRTNVQRAATQRGQTHNQSPQNVTRLNKQPALRSVTEQSRQGDQRDPVSSKTSGVTEAQANEDIPLFFRQFTEKYPFGNVHMALRVGPLVIENGVSHTKAGALITMRETPVLNDRFTRGAHRRSLAVGGDPERLLWQQERQVGQPKRYKAVMKQIVGAPFTGILSQGHESKQEREIVELMVAASKQPFDNPGLPIMEKQRILDGAMSYILEKLRNLLNSRVKIYLNSIAQHLLDPGNTLTWSATSNNCQNFCNSLIDSELFEPLVNGLHMQSSEAPSPLYLMSFVCPPEGYLNNKVISKFDVPSGLTEEYLLRFHYGRHDEADIIDTLQEYWYDWGAFESPLYKYQDLFPWDCTEAYMRYPTKCGDCNLSKHVWAFPFDSWSIIALHHYRDKHMYQPKLDLDSKGTDSWIKDRLTILTASSILARAATAMAKSATFCKATAWLHSKEKGLRRIDPSLARVKLGGIHRAQPFSHYFEAGTYSHYFLAEWALKKKMDKIRDYETLRDGRARRPDISSRSGGRFLGTSREPSNFDRLFDGFRGMDGTDPDYTGCDDRGQIETDAQFDQQTASAIAAALIADSQLDCVQNAEHMVAEAAAAAANCGSGCGSVTEPSHVCGSSSSGGGYGSGGGGSSSCGGGSSSCGGGGSSCGGGGGGGGGGCD</sequence>
<feature type="compositionally biased region" description="Polar residues" evidence="1">
    <location>
        <begin position="8"/>
        <end position="25"/>
    </location>
</feature>
<feature type="region of interest" description="Disordered" evidence="1">
    <location>
        <begin position="370"/>
        <end position="427"/>
    </location>
</feature>
<reference evidence="2" key="1">
    <citation type="submission" date="2019-04" db="EMBL/GenBank/DDBJ databases">
        <title>Friends and foes A comparative genomics studyof 23 Aspergillus species from section Flavi.</title>
        <authorList>
            <consortium name="DOE Joint Genome Institute"/>
            <person name="Kjaerbolling I."/>
            <person name="Vesth T."/>
            <person name="Frisvad J.C."/>
            <person name="Nybo J.L."/>
            <person name="Theobald S."/>
            <person name="Kildgaard S."/>
            <person name="Isbrandt T."/>
            <person name="Kuo A."/>
            <person name="Sato A."/>
            <person name="Lyhne E.K."/>
            <person name="Kogle M.E."/>
            <person name="Wiebenga A."/>
            <person name="Kun R.S."/>
            <person name="Lubbers R.J."/>
            <person name="Makela M.R."/>
            <person name="Barry K."/>
            <person name="Chovatia M."/>
            <person name="Clum A."/>
            <person name="Daum C."/>
            <person name="Haridas S."/>
            <person name="He G."/>
            <person name="LaButti K."/>
            <person name="Lipzen A."/>
            <person name="Mondo S."/>
            <person name="Riley R."/>
            <person name="Salamov A."/>
            <person name="Simmons B.A."/>
            <person name="Magnuson J.K."/>
            <person name="Henrissat B."/>
            <person name="Mortensen U.H."/>
            <person name="Larsen T.O."/>
            <person name="Devries R.P."/>
            <person name="Grigoriev I.V."/>
            <person name="Machida M."/>
            <person name="Baker S.E."/>
            <person name="Andersen M.R."/>
        </authorList>
    </citation>
    <scope>NUCLEOTIDE SEQUENCE [LARGE SCALE GENOMIC DNA]</scope>
    <source>
        <strain evidence="2">IBT 14317</strain>
    </source>
</reference>
<evidence type="ECO:0000313" key="2">
    <source>
        <dbReference type="EMBL" id="KAE8384139.1"/>
    </source>
</evidence>
<feature type="region of interest" description="Disordered" evidence="1">
    <location>
        <begin position="1010"/>
        <end position="1030"/>
    </location>
</feature>
<dbReference type="OrthoDB" id="4455544at2759"/>
<evidence type="ECO:0000256" key="1">
    <source>
        <dbReference type="SAM" id="MobiDB-lite"/>
    </source>
</evidence>
<name>A0A5N7BQT7_PETAA</name>
<feature type="compositionally biased region" description="Polar residues" evidence="1">
    <location>
        <begin position="372"/>
        <end position="397"/>
    </location>
</feature>
<gene>
    <name evidence="2" type="ORF">BDV23DRAFT_189509</name>
</gene>
<accession>A0A5N7BQT7</accession>
<organism evidence="2">
    <name type="scientific">Petromyces alliaceus</name>
    <name type="common">Aspergillus alliaceus</name>
    <dbReference type="NCBI Taxonomy" id="209559"/>
    <lineage>
        <taxon>Eukaryota</taxon>
        <taxon>Fungi</taxon>
        <taxon>Dikarya</taxon>
        <taxon>Ascomycota</taxon>
        <taxon>Pezizomycotina</taxon>
        <taxon>Eurotiomycetes</taxon>
        <taxon>Eurotiomycetidae</taxon>
        <taxon>Eurotiales</taxon>
        <taxon>Aspergillaceae</taxon>
        <taxon>Aspergillus</taxon>
        <taxon>Aspergillus subgen. Circumdati</taxon>
    </lineage>
</organism>